<dbReference type="HOGENOM" id="CLU_2963344_0_0_1"/>
<proteinExistence type="predicted"/>
<dbReference type="EnsemblMetazoa" id="ISCW009742-RA">
    <property type="protein sequence ID" value="ISCW009742-PA"/>
    <property type="gene ID" value="ISCW009742"/>
</dbReference>
<evidence type="ECO:0000313" key="1">
    <source>
        <dbReference type="EMBL" id="EEC12035.1"/>
    </source>
</evidence>
<dbReference type="PaxDb" id="6945-B7PZL3"/>
<accession>B7PZL3</accession>
<evidence type="ECO:0000313" key="2">
    <source>
        <dbReference type="EnsemblMetazoa" id="ISCW009742-PA"/>
    </source>
</evidence>
<keyword evidence="3" id="KW-1185">Reference proteome</keyword>
<dbReference type="EMBL" id="DS826456">
    <property type="protein sequence ID" value="EEC12035.1"/>
    <property type="molecule type" value="Genomic_DNA"/>
</dbReference>
<dbReference type="EMBL" id="ABJB010314386">
    <property type="status" value="NOT_ANNOTATED_CDS"/>
    <property type="molecule type" value="Genomic_DNA"/>
</dbReference>
<reference evidence="2" key="2">
    <citation type="submission" date="2020-05" db="UniProtKB">
        <authorList>
            <consortium name="EnsemblMetazoa"/>
        </authorList>
    </citation>
    <scope>IDENTIFICATION</scope>
    <source>
        <strain evidence="2">wikel</strain>
    </source>
</reference>
<sequence>MNVIEASPEMMIDTEKEWYYGTGEDHKGPFSFSEVVGKADYYSLVVQKLWLVYSSTLLK</sequence>
<dbReference type="AlphaFoldDB" id="B7PZL3"/>
<dbReference type="VEuPathDB" id="VectorBase:ISCI009742"/>
<dbReference type="Proteomes" id="UP000001555">
    <property type="component" value="Unassembled WGS sequence"/>
</dbReference>
<dbReference type="InParanoid" id="B7PZL3"/>
<gene>
    <name evidence="1" type="ORF">IscW_ISCW009742</name>
</gene>
<organism>
    <name type="scientific">Ixodes scapularis</name>
    <name type="common">Black-legged tick</name>
    <name type="synonym">Deer tick</name>
    <dbReference type="NCBI Taxonomy" id="6945"/>
    <lineage>
        <taxon>Eukaryota</taxon>
        <taxon>Metazoa</taxon>
        <taxon>Ecdysozoa</taxon>
        <taxon>Arthropoda</taxon>
        <taxon>Chelicerata</taxon>
        <taxon>Arachnida</taxon>
        <taxon>Acari</taxon>
        <taxon>Parasitiformes</taxon>
        <taxon>Ixodida</taxon>
        <taxon>Ixodoidea</taxon>
        <taxon>Ixodidae</taxon>
        <taxon>Ixodinae</taxon>
        <taxon>Ixodes</taxon>
    </lineage>
</organism>
<name>B7PZL3_IXOSC</name>
<evidence type="ECO:0000313" key="3">
    <source>
        <dbReference type="Proteomes" id="UP000001555"/>
    </source>
</evidence>
<protein>
    <submittedName>
        <fullName evidence="1 2">Uncharacterized protein</fullName>
    </submittedName>
</protein>
<reference evidence="1 3" key="1">
    <citation type="submission" date="2008-03" db="EMBL/GenBank/DDBJ databases">
        <title>Annotation of Ixodes scapularis.</title>
        <authorList>
            <consortium name="Ixodes scapularis Genome Project Consortium"/>
            <person name="Caler E."/>
            <person name="Hannick L.I."/>
            <person name="Bidwell S."/>
            <person name="Joardar V."/>
            <person name="Thiagarajan M."/>
            <person name="Amedeo P."/>
            <person name="Galinsky K.J."/>
            <person name="Schobel S."/>
            <person name="Inman J."/>
            <person name="Hostetler J."/>
            <person name="Miller J."/>
            <person name="Hammond M."/>
            <person name="Megy K."/>
            <person name="Lawson D."/>
            <person name="Kodira C."/>
            <person name="Sutton G."/>
            <person name="Meyer J."/>
            <person name="Hill C.A."/>
            <person name="Birren B."/>
            <person name="Nene V."/>
            <person name="Collins F."/>
            <person name="Alarcon-Chaidez F."/>
            <person name="Wikel S."/>
            <person name="Strausberg R."/>
        </authorList>
    </citation>
    <scope>NUCLEOTIDE SEQUENCE [LARGE SCALE GENOMIC DNA]</scope>
    <source>
        <strain evidence="3">Wikel</strain>
        <strain evidence="1">Wikel colony</strain>
    </source>
</reference>
<dbReference type="EMBL" id="ABJB010244596">
    <property type="status" value="NOT_ANNOTATED_CDS"/>
    <property type="molecule type" value="Genomic_DNA"/>
</dbReference>
<dbReference type="VEuPathDB" id="VectorBase:ISCW009742"/>